<evidence type="ECO:0000313" key="2">
    <source>
        <dbReference type="EMBL" id="KAG6516876.1"/>
    </source>
</evidence>
<evidence type="ECO:0000313" key="3">
    <source>
        <dbReference type="Proteomes" id="UP000734854"/>
    </source>
</evidence>
<evidence type="ECO:0000256" key="1">
    <source>
        <dbReference type="SAM" id="MobiDB-lite"/>
    </source>
</evidence>
<reference evidence="2 3" key="1">
    <citation type="submission" date="2020-08" db="EMBL/GenBank/DDBJ databases">
        <title>Plant Genome Project.</title>
        <authorList>
            <person name="Zhang R.-G."/>
        </authorList>
    </citation>
    <scope>NUCLEOTIDE SEQUENCE [LARGE SCALE GENOMIC DNA]</scope>
    <source>
        <tissue evidence="2">Rhizome</tissue>
    </source>
</reference>
<organism evidence="2 3">
    <name type="scientific">Zingiber officinale</name>
    <name type="common">Ginger</name>
    <name type="synonym">Amomum zingiber</name>
    <dbReference type="NCBI Taxonomy" id="94328"/>
    <lineage>
        <taxon>Eukaryota</taxon>
        <taxon>Viridiplantae</taxon>
        <taxon>Streptophyta</taxon>
        <taxon>Embryophyta</taxon>
        <taxon>Tracheophyta</taxon>
        <taxon>Spermatophyta</taxon>
        <taxon>Magnoliopsida</taxon>
        <taxon>Liliopsida</taxon>
        <taxon>Zingiberales</taxon>
        <taxon>Zingiberaceae</taxon>
        <taxon>Zingiber</taxon>
    </lineage>
</organism>
<dbReference type="Proteomes" id="UP000734854">
    <property type="component" value="Unassembled WGS sequence"/>
</dbReference>
<dbReference type="EMBL" id="JACMSC010000006">
    <property type="protein sequence ID" value="KAG6516876.1"/>
    <property type="molecule type" value="Genomic_DNA"/>
</dbReference>
<feature type="region of interest" description="Disordered" evidence="1">
    <location>
        <begin position="160"/>
        <end position="204"/>
    </location>
</feature>
<proteinExistence type="predicted"/>
<dbReference type="AlphaFoldDB" id="A0A8J5HHZ4"/>
<sequence>MFFFFFAGGVEQQAGRCVRCGSTADLVETESVFKLFFVGPGRATAPSFRPTLFPSTTTTEALADAGSSSRTGQPSQPGWRRTVQRTRRGAAEERKLGHGAALELLWSVIGVGCGSLHSEGQQAPVTSKGTSTEEAAGNRLASLRWIVQEELLVFQRSRATESTRVAAHSAENKKRGGRGEEASLHSEGQQAPVTSKGTSTEEAAGNRLASLRWIVQEEVSAGSKKI</sequence>
<feature type="region of interest" description="Disordered" evidence="1">
    <location>
        <begin position="59"/>
        <end position="94"/>
    </location>
</feature>
<protein>
    <submittedName>
        <fullName evidence="2">Uncharacterized protein</fullName>
    </submittedName>
</protein>
<feature type="compositionally biased region" description="Polar residues" evidence="1">
    <location>
        <begin position="186"/>
        <end position="201"/>
    </location>
</feature>
<keyword evidence="3" id="KW-1185">Reference proteome</keyword>
<accession>A0A8J5HHZ4</accession>
<feature type="compositionally biased region" description="Basic and acidic residues" evidence="1">
    <location>
        <begin position="170"/>
        <end position="184"/>
    </location>
</feature>
<feature type="compositionally biased region" description="Polar residues" evidence="1">
    <location>
        <begin position="59"/>
        <end position="76"/>
    </location>
</feature>
<comment type="caution">
    <text evidence="2">The sequence shown here is derived from an EMBL/GenBank/DDBJ whole genome shotgun (WGS) entry which is preliminary data.</text>
</comment>
<name>A0A8J5HHZ4_ZINOF</name>
<gene>
    <name evidence="2" type="ORF">ZIOFF_020249</name>
</gene>